<dbReference type="RefSeq" id="WP_136386090.1">
    <property type="nucleotide sequence ID" value="NZ_SSOD01000014.1"/>
</dbReference>
<dbReference type="EC" id="2.3.1.8" evidence="2"/>
<accession>A0A4S4AIX7</accession>
<dbReference type="InterPro" id="IPR004614">
    <property type="entry name" value="P_AcTrfase"/>
</dbReference>
<dbReference type="NCBIfam" id="NF007233">
    <property type="entry name" value="PRK09653.1"/>
    <property type="match status" value="1"/>
</dbReference>
<organism evidence="7 8">
    <name type="scientific">Pseudothauera rhizosphaerae</name>
    <dbReference type="NCBI Taxonomy" id="2565932"/>
    <lineage>
        <taxon>Bacteria</taxon>
        <taxon>Pseudomonadati</taxon>
        <taxon>Pseudomonadota</taxon>
        <taxon>Betaproteobacteria</taxon>
        <taxon>Rhodocyclales</taxon>
        <taxon>Zoogloeaceae</taxon>
        <taxon>Pseudothauera</taxon>
    </lineage>
</organism>
<keyword evidence="8" id="KW-1185">Reference proteome</keyword>
<dbReference type="PANTHER" id="PTHR43356">
    <property type="entry name" value="PHOSPHATE ACETYLTRANSFERASE"/>
    <property type="match status" value="1"/>
</dbReference>
<dbReference type="EMBL" id="SSOD01000014">
    <property type="protein sequence ID" value="THF59305.1"/>
    <property type="molecule type" value="Genomic_DNA"/>
</dbReference>
<dbReference type="AlphaFoldDB" id="A0A4S4AIX7"/>
<dbReference type="OrthoDB" id="9808984at2"/>
<dbReference type="InterPro" id="IPR042112">
    <property type="entry name" value="P_AcTrfase_dom2"/>
</dbReference>
<comment type="caution">
    <text evidence="7">The sequence shown here is derived from an EMBL/GenBank/DDBJ whole genome shotgun (WGS) entry which is preliminary data.</text>
</comment>
<name>A0A4S4AIX7_9RHOO</name>
<reference evidence="7 8" key="1">
    <citation type="submission" date="2019-04" db="EMBL/GenBank/DDBJ databases">
        <title>Azoarcus rhizosphaerae sp. nov. isolated from rhizosphere of Ficus religiosa.</title>
        <authorList>
            <person name="Lin S.-Y."/>
            <person name="Hameed A."/>
            <person name="Hsu Y.-H."/>
            <person name="Young C.-C."/>
        </authorList>
    </citation>
    <scope>NUCLEOTIDE SEQUENCE [LARGE SCALE GENOMIC DNA]</scope>
    <source>
        <strain evidence="7 8">CC-YHH848</strain>
    </source>
</reference>
<dbReference type="InterPro" id="IPR002505">
    <property type="entry name" value="PTA_PTB"/>
</dbReference>
<gene>
    <name evidence="7" type="primary">pta</name>
    <name evidence="7" type="ORF">E6O51_16450</name>
</gene>
<dbReference type="PIRSF" id="PIRSF000428">
    <property type="entry name" value="P_Ac_trans"/>
    <property type="match status" value="1"/>
</dbReference>
<dbReference type="SUPFAM" id="SSF53659">
    <property type="entry name" value="Isocitrate/Isopropylmalate dehydrogenase-like"/>
    <property type="match status" value="1"/>
</dbReference>
<protein>
    <recommendedName>
        <fullName evidence="2">phosphate acetyltransferase</fullName>
        <ecNumber evidence="2">2.3.1.8</ecNumber>
    </recommendedName>
</protein>
<dbReference type="NCBIfam" id="TIGR00651">
    <property type="entry name" value="pta"/>
    <property type="match status" value="1"/>
</dbReference>
<keyword evidence="4 7" id="KW-0012">Acyltransferase</keyword>
<dbReference type="InterPro" id="IPR050500">
    <property type="entry name" value="Phos_Acetyltrans/Butyryltrans"/>
</dbReference>
<comment type="similarity">
    <text evidence="1">Belongs to the phosphate acetyltransferase and butyryltransferase family.</text>
</comment>
<evidence type="ECO:0000256" key="3">
    <source>
        <dbReference type="ARBA" id="ARBA00022679"/>
    </source>
</evidence>
<dbReference type="InterPro" id="IPR042113">
    <property type="entry name" value="P_AcTrfase_dom1"/>
</dbReference>
<dbReference type="GO" id="GO:0008959">
    <property type="term" value="F:phosphate acetyltransferase activity"/>
    <property type="evidence" value="ECO:0007669"/>
    <property type="project" value="UniProtKB-EC"/>
</dbReference>
<evidence type="ECO:0000256" key="4">
    <source>
        <dbReference type="ARBA" id="ARBA00023315"/>
    </source>
</evidence>
<dbReference type="Gene3D" id="3.40.50.10950">
    <property type="match status" value="1"/>
</dbReference>
<feature type="region of interest" description="Disordered" evidence="5">
    <location>
        <begin position="327"/>
        <end position="358"/>
    </location>
</feature>
<evidence type="ECO:0000256" key="1">
    <source>
        <dbReference type="ARBA" id="ARBA00005656"/>
    </source>
</evidence>
<dbReference type="Proteomes" id="UP000307956">
    <property type="component" value="Unassembled WGS sequence"/>
</dbReference>
<feature type="domain" description="Phosphate acetyl/butaryl transferase" evidence="6">
    <location>
        <begin position="7"/>
        <end position="321"/>
    </location>
</feature>
<dbReference type="PANTHER" id="PTHR43356:SF1">
    <property type="entry name" value="PHOSPHATE ACETYLTRANSFERASE EUTD"/>
    <property type="match status" value="1"/>
</dbReference>
<keyword evidence="3 7" id="KW-0808">Transferase</keyword>
<proteinExistence type="inferred from homology"/>
<dbReference type="Gene3D" id="3.40.50.10750">
    <property type="entry name" value="Isocitrate/Isopropylmalate dehydrogenase-like"/>
    <property type="match status" value="1"/>
</dbReference>
<evidence type="ECO:0000313" key="7">
    <source>
        <dbReference type="EMBL" id="THF59305.1"/>
    </source>
</evidence>
<evidence type="ECO:0000313" key="8">
    <source>
        <dbReference type="Proteomes" id="UP000307956"/>
    </source>
</evidence>
<evidence type="ECO:0000256" key="2">
    <source>
        <dbReference type="ARBA" id="ARBA00012707"/>
    </source>
</evidence>
<sequence>MDLIRACADWCRQHPGRVVFPDALDARAIQAANSLAQRGLALPVLLGNPFEVRALCRRHGLATGGIPVIDPACSTMLDRYADLLEAPIAEKQLTRAQIRERLTDPLWFGAMMVMAGDADYCVAGNISSTSAVIRAALNVIGLEEGNRTVSSIFFMIAPDGGRVLGFADCGVVPDPTPEQLADIALSAAASYRNVTGTEPRVALLSFSSHGSAKHPAVEKVQEAVRRVRERAPQLRVDGELQFDAAYVPSVALRKVPDSPLAGEANVFIFPSLNAGNIGYKIAERLGHYTALGPMLQGLRRSMHDLSRGCSVGDIIDVSLLAMKMASPDGSGKLQPPVYSTALSRSADRPSQAVPPLAGGLVPALRPLS</sequence>
<dbReference type="Pfam" id="PF01515">
    <property type="entry name" value="PTA_PTB"/>
    <property type="match status" value="1"/>
</dbReference>
<dbReference type="InterPro" id="IPR012147">
    <property type="entry name" value="P_Ac_Bu_trans"/>
</dbReference>
<evidence type="ECO:0000259" key="6">
    <source>
        <dbReference type="Pfam" id="PF01515"/>
    </source>
</evidence>
<evidence type="ECO:0000256" key="5">
    <source>
        <dbReference type="SAM" id="MobiDB-lite"/>
    </source>
</evidence>